<dbReference type="EMBL" id="KZ826329">
    <property type="protein sequence ID" value="PYI09125.1"/>
    <property type="molecule type" value="Genomic_DNA"/>
</dbReference>
<dbReference type="VEuPathDB" id="FungiDB:BO78DRAFT_309043"/>
<feature type="signal peptide" evidence="1">
    <location>
        <begin position="1"/>
        <end position="17"/>
    </location>
</feature>
<feature type="chain" id="PRO_5016298489" evidence="1">
    <location>
        <begin position="18"/>
        <end position="85"/>
    </location>
</feature>
<gene>
    <name evidence="2" type="ORF">BO78DRAFT_309043</name>
</gene>
<protein>
    <submittedName>
        <fullName evidence="2">Uncharacterized protein</fullName>
    </submittedName>
</protein>
<proteinExistence type="predicted"/>
<dbReference type="OrthoDB" id="4437549at2759"/>
<evidence type="ECO:0000313" key="2">
    <source>
        <dbReference type="EMBL" id="PYI09125.1"/>
    </source>
</evidence>
<dbReference type="Proteomes" id="UP000248423">
    <property type="component" value="Unassembled WGS sequence"/>
</dbReference>
<accession>A0A319EN92</accession>
<evidence type="ECO:0000313" key="3">
    <source>
        <dbReference type="Proteomes" id="UP000248423"/>
    </source>
</evidence>
<reference evidence="2 3" key="1">
    <citation type="submission" date="2018-02" db="EMBL/GenBank/DDBJ databases">
        <title>The genomes of Aspergillus section Nigri reveals drivers in fungal speciation.</title>
        <authorList>
            <consortium name="DOE Joint Genome Institute"/>
            <person name="Vesth T.C."/>
            <person name="Nybo J."/>
            <person name="Theobald S."/>
            <person name="Brandl J."/>
            <person name="Frisvad J.C."/>
            <person name="Nielsen K.F."/>
            <person name="Lyhne E.K."/>
            <person name="Kogle M.E."/>
            <person name="Kuo A."/>
            <person name="Riley R."/>
            <person name="Clum A."/>
            <person name="Nolan M."/>
            <person name="Lipzen A."/>
            <person name="Salamov A."/>
            <person name="Henrissat B."/>
            <person name="Wiebenga A."/>
            <person name="De vries R.P."/>
            <person name="Grigoriev I.V."/>
            <person name="Mortensen U.H."/>
            <person name="Andersen M.R."/>
            <person name="Baker S.E."/>
        </authorList>
    </citation>
    <scope>NUCLEOTIDE SEQUENCE [LARGE SCALE GENOMIC DNA]</scope>
    <source>
        <strain evidence="2 3">CBS 121057</strain>
    </source>
</reference>
<organism evidence="2 3">
    <name type="scientific">Aspergillus sclerotiicarbonarius (strain CBS 121057 / IBT 28362)</name>
    <dbReference type="NCBI Taxonomy" id="1448318"/>
    <lineage>
        <taxon>Eukaryota</taxon>
        <taxon>Fungi</taxon>
        <taxon>Dikarya</taxon>
        <taxon>Ascomycota</taxon>
        <taxon>Pezizomycotina</taxon>
        <taxon>Eurotiomycetes</taxon>
        <taxon>Eurotiomycetidae</taxon>
        <taxon>Eurotiales</taxon>
        <taxon>Aspergillaceae</taxon>
        <taxon>Aspergillus</taxon>
        <taxon>Aspergillus subgen. Circumdati</taxon>
    </lineage>
</organism>
<sequence>MKTVYLWTLWLSALTVGAYHRQTMRWISSIKTEFTVDAIEPVQRVLADTDTSCYVCSPPCSQAICCHGEFPQCCSDGFYCYCCQD</sequence>
<evidence type="ECO:0000256" key="1">
    <source>
        <dbReference type="SAM" id="SignalP"/>
    </source>
</evidence>
<dbReference type="AlphaFoldDB" id="A0A319EN92"/>
<keyword evidence="1" id="KW-0732">Signal</keyword>
<name>A0A319EN92_ASPSB</name>
<keyword evidence="3" id="KW-1185">Reference proteome</keyword>